<dbReference type="OrthoDB" id="9801841at2"/>
<dbReference type="RefSeq" id="WP_039124743.1">
    <property type="nucleotide sequence ID" value="NZ_CP010427.1"/>
</dbReference>
<dbReference type="AlphaFoldDB" id="A0A0A8E515"/>
<reference evidence="1 2" key="1">
    <citation type="submission" date="2014-12" db="EMBL/GenBank/DDBJ databases">
        <title>Complete genome sequence of Francisella guanzhouensis strain 08HL01032 isolated from air-conditioning system in China.</title>
        <authorList>
            <person name="Svensson D."/>
            <person name="Ohrman C."/>
            <person name="Backman S."/>
            <person name="Karlsson E."/>
            <person name="Nilsson E."/>
            <person name="Bystrom M."/>
            <person name="Larkeryd A."/>
            <person name="Stenberg P."/>
            <person name="Scholtz H.C."/>
            <person name="Forsman M."/>
            <person name="Sjodin A."/>
        </authorList>
    </citation>
    <scope>NUCLEOTIDE SEQUENCE [LARGE SCALE GENOMIC DNA]</scope>
    <source>
        <strain evidence="1 2">08HL01032</strain>
    </source>
</reference>
<dbReference type="STRING" id="594679.SD28_05060"/>
<evidence type="ECO:0000313" key="1">
    <source>
        <dbReference type="EMBL" id="AJC49044.1"/>
    </source>
</evidence>
<sequence length="457" mass="53291">MSSVHSIWVGEREISDNYLINIQNMVKANQTNNHYIWMDRKPTEKENEYTKNGKLTFKHLSYLKKTISDIQYSKHRNKLNQLYELALLESRTVYGKAFANNYFKELLLYVGGGLNEKWSIVRDLGATFYNNYLPTVEEMLNIKLAVKPKPPQHILEELGTKWYDYYLTSPNIKAEGGSTVVMIGKAGTCGLIPEDSEDGVLPILQTYALADWSAFFTCDTSRESWFDNPAQELNPHNYQDNMKPALLFKQKNVETLATDALLALAHSNIKLREIWSKFSLIDMYSSTQIKDKQTTLFKEMLDTIKEYNDDLNSLKVKSIVKSFDLKDKQEYDSLLNQMKKKEILMKSFFESEMLVTSHFNLPSLTMMKRACDELYTSSLFCSNNLDSNYNSEEAEKYRNLSWVPGVKEFNSYKKDYDYNDFINRPRSKSSYKSNTLEDSEKRRNKALIAIKKPWKFY</sequence>
<dbReference type="Gene3D" id="3.90.550.20">
    <property type="match status" value="1"/>
</dbReference>
<accession>A0A0A8E515</accession>
<keyword evidence="2" id="KW-1185">Reference proteome</keyword>
<dbReference type="EMBL" id="CP010427">
    <property type="protein sequence ID" value="AJC49044.1"/>
    <property type="molecule type" value="Genomic_DNA"/>
</dbReference>
<protein>
    <submittedName>
        <fullName evidence="1">Uncharacterized protein</fullName>
    </submittedName>
</protein>
<proteinExistence type="predicted"/>
<gene>
    <name evidence="1" type="ORF">SD28_05060</name>
</gene>
<name>A0A0A8E515_9GAMM</name>
<organism evidence="1 2">
    <name type="scientific">Allofrancisella guangzhouensis</name>
    <dbReference type="NCBI Taxonomy" id="594679"/>
    <lineage>
        <taxon>Bacteria</taxon>
        <taxon>Pseudomonadati</taxon>
        <taxon>Pseudomonadota</taxon>
        <taxon>Gammaproteobacteria</taxon>
        <taxon>Thiotrichales</taxon>
        <taxon>Francisellaceae</taxon>
        <taxon>Allofrancisella</taxon>
    </lineage>
</organism>
<dbReference type="Proteomes" id="UP000031104">
    <property type="component" value="Chromosome"/>
</dbReference>
<dbReference type="HOGENOM" id="CLU_598197_0_0_6"/>
<evidence type="ECO:0000313" key="2">
    <source>
        <dbReference type="Proteomes" id="UP000031104"/>
    </source>
</evidence>
<dbReference type="KEGG" id="fgu:SD28_05060"/>